<dbReference type="EMBL" id="QZAB01000097">
    <property type="protein sequence ID" value="RQD90972.1"/>
    <property type="molecule type" value="Genomic_DNA"/>
</dbReference>
<feature type="domain" description="DUF1638" evidence="1">
    <location>
        <begin position="87"/>
        <end position="260"/>
    </location>
</feature>
<reference evidence="2 3" key="1">
    <citation type="submission" date="2018-08" db="EMBL/GenBank/DDBJ databases">
        <title>The metabolism and importance of syntrophic acetate oxidation coupled to methane or sulfide production in haloalkaline environments.</title>
        <authorList>
            <person name="Timmers P.H.A."/>
            <person name="Vavourakis C.D."/>
            <person name="Sorokin D.Y."/>
            <person name="Sinninghe Damste J.S."/>
            <person name="Muyzer G."/>
            <person name="Stams A.J.M."/>
            <person name="Plugge C.M."/>
        </authorList>
    </citation>
    <scope>NUCLEOTIDE SEQUENCE [LARGE SCALE GENOMIC DNA]</scope>
    <source>
        <strain evidence="2">MSAO_Arc3</strain>
    </source>
</reference>
<evidence type="ECO:0000313" key="3">
    <source>
        <dbReference type="Proteomes" id="UP000284763"/>
    </source>
</evidence>
<dbReference type="Proteomes" id="UP000284763">
    <property type="component" value="Unassembled WGS sequence"/>
</dbReference>
<name>A0A3R8CDW5_9EURY</name>
<evidence type="ECO:0000313" key="2">
    <source>
        <dbReference type="EMBL" id="RQD90972.1"/>
    </source>
</evidence>
<organism evidence="2 3">
    <name type="scientific">Methanosalsum natronophilum</name>
    <dbReference type="NCBI Taxonomy" id="768733"/>
    <lineage>
        <taxon>Archaea</taxon>
        <taxon>Methanobacteriati</taxon>
        <taxon>Methanobacteriota</taxon>
        <taxon>Stenosarchaea group</taxon>
        <taxon>Methanomicrobia</taxon>
        <taxon>Methanosarcinales</taxon>
        <taxon>Methanosarcinaceae</taxon>
        <taxon>Methanosalsum</taxon>
    </lineage>
</organism>
<dbReference type="InterPro" id="IPR012437">
    <property type="entry name" value="DUF1638"/>
</dbReference>
<protein>
    <submittedName>
        <fullName evidence="2">DUF1638 domain-containing protein</fullName>
    </submittedName>
</protein>
<evidence type="ECO:0000259" key="1">
    <source>
        <dbReference type="Pfam" id="PF07796"/>
    </source>
</evidence>
<proteinExistence type="predicted"/>
<comment type="caution">
    <text evidence="2">The sequence shown here is derived from an EMBL/GenBank/DDBJ whole genome shotgun (WGS) entry which is preliminary data.</text>
</comment>
<sequence length="273" mass="31436">MRKTSNDHFLFLLGCKIMEDEIVHVLANDRDVGKIVIIDNGEITDFVEKIKNVGIVPEILPKETFWSRHEQNSYGTNQFNVVVLIQPKHLHSSPKKLKDTTYKTIKEQEAYVDSILLFYGSCGKAFNDLENTFYGLDVNVHILGERKMSYTKQVTDCISAVVGGDEKYHSLLKQYPDALFFTPMWSSNWDILFGDIEKNIKSDMKKKKFFKMMGVKTLIKIDTGINYETEFDLKINQFAAKFDFKVKEISGTSAIIEQCYANVKDKILILEDK</sequence>
<accession>A0A3R8CDW5</accession>
<dbReference type="AlphaFoldDB" id="A0A3R8CDW5"/>
<gene>
    <name evidence="2" type="ORF">D5R95_01380</name>
</gene>
<dbReference type="Pfam" id="PF07796">
    <property type="entry name" value="DUF1638"/>
    <property type="match status" value="1"/>
</dbReference>